<sequence>MTRKLSAWQFVFSILVLLLLGFIFIGVLYYYLGGNNNFSFKPKEKILSSPVTRPPASLTLTLDSPDNNVLVFDESILVSGKTSANTALILSLNESDQVLDINSGGNFSKTLKLEPGVNQLTLSAFDGLGNNKNETRTVYYSKEKI</sequence>
<evidence type="ECO:0000313" key="3">
    <source>
        <dbReference type="Proteomes" id="UP000034753"/>
    </source>
</evidence>
<dbReference type="Pfam" id="PF09136">
    <property type="entry name" value="Glucodextran_B"/>
    <property type="match status" value="1"/>
</dbReference>
<keyword evidence="1" id="KW-0812">Transmembrane</keyword>
<reference evidence="2 3" key="1">
    <citation type="journal article" date="2015" name="Nature">
        <title>rRNA introns, odd ribosomes, and small enigmatic genomes across a large radiation of phyla.</title>
        <authorList>
            <person name="Brown C.T."/>
            <person name="Hug L.A."/>
            <person name="Thomas B.C."/>
            <person name="Sharon I."/>
            <person name="Castelle C.J."/>
            <person name="Singh A."/>
            <person name="Wilkins M.J."/>
            <person name="Williams K.H."/>
            <person name="Banfield J.F."/>
        </authorList>
    </citation>
    <scope>NUCLEOTIDE SEQUENCE [LARGE SCALE GENOMIC DNA]</scope>
</reference>
<evidence type="ECO:0000256" key="1">
    <source>
        <dbReference type="SAM" id="Phobius"/>
    </source>
</evidence>
<keyword evidence="1" id="KW-0472">Membrane</keyword>
<dbReference type="Proteomes" id="UP000034753">
    <property type="component" value="Unassembled WGS sequence"/>
</dbReference>
<dbReference type="EMBL" id="LCBN01000026">
    <property type="protein sequence ID" value="KKS13350.1"/>
    <property type="molecule type" value="Genomic_DNA"/>
</dbReference>
<dbReference type="InterPro" id="IPR013783">
    <property type="entry name" value="Ig-like_fold"/>
</dbReference>
<feature type="transmembrane region" description="Helical" evidence="1">
    <location>
        <begin position="7"/>
        <end position="32"/>
    </location>
</feature>
<dbReference type="AlphaFoldDB" id="A0A0G0WKJ0"/>
<keyword evidence="1" id="KW-1133">Transmembrane helix</keyword>
<name>A0A0G0WKJ0_9BACT</name>
<organism evidence="2 3">
    <name type="scientific">Candidatus Daviesbacteria bacterium GW2011_GWB1_41_5</name>
    <dbReference type="NCBI Taxonomy" id="1618429"/>
    <lineage>
        <taxon>Bacteria</taxon>
        <taxon>Candidatus Daviesiibacteriota</taxon>
    </lineage>
</organism>
<evidence type="ECO:0000313" key="2">
    <source>
        <dbReference type="EMBL" id="KKS13350.1"/>
    </source>
</evidence>
<gene>
    <name evidence="2" type="ORF">UU67_C0026G0008</name>
</gene>
<proteinExistence type="predicted"/>
<comment type="caution">
    <text evidence="2">The sequence shown here is derived from an EMBL/GenBank/DDBJ whole genome shotgun (WGS) entry which is preliminary data.</text>
</comment>
<protein>
    <recommendedName>
        <fullName evidence="4">Bacterial Ig-like domain-containing protein</fullName>
    </recommendedName>
</protein>
<dbReference type="Gene3D" id="2.60.40.10">
    <property type="entry name" value="Immunoglobulins"/>
    <property type="match status" value="1"/>
</dbReference>
<accession>A0A0G0WKJ0</accession>
<evidence type="ECO:0008006" key="4">
    <source>
        <dbReference type="Google" id="ProtNLM"/>
    </source>
</evidence>